<reference evidence="2" key="2">
    <citation type="submission" date="2021-08" db="EMBL/GenBank/DDBJ databases">
        <authorList>
            <person name="Eriksson T."/>
        </authorList>
    </citation>
    <scope>NUCLEOTIDE SEQUENCE</scope>
    <source>
        <strain evidence="2">Stoneville</strain>
        <tissue evidence="2">Whole head</tissue>
    </source>
</reference>
<keyword evidence="3" id="KW-1185">Reference proteome</keyword>
<dbReference type="Proteomes" id="UP000719412">
    <property type="component" value="Unassembled WGS sequence"/>
</dbReference>
<organism evidence="2 3">
    <name type="scientific">Tenebrio molitor</name>
    <name type="common">Yellow mealworm beetle</name>
    <dbReference type="NCBI Taxonomy" id="7067"/>
    <lineage>
        <taxon>Eukaryota</taxon>
        <taxon>Metazoa</taxon>
        <taxon>Ecdysozoa</taxon>
        <taxon>Arthropoda</taxon>
        <taxon>Hexapoda</taxon>
        <taxon>Insecta</taxon>
        <taxon>Pterygota</taxon>
        <taxon>Neoptera</taxon>
        <taxon>Endopterygota</taxon>
        <taxon>Coleoptera</taxon>
        <taxon>Polyphaga</taxon>
        <taxon>Cucujiformia</taxon>
        <taxon>Tenebrionidae</taxon>
        <taxon>Tenebrio</taxon>
    </lineage>
</organism>
<feature type="region of interest" description="Disordered" evidence="1">
    <location>
        <begin position="114"/>
        <end position="157"/>
    </location>
</feature>
<protein>
    <submittedName>
        <fullName evidence="2">Uncharacterized protein</fullName>
    </submittedName>
</protein>
<feature type="compositionally biased region" description="Low complexity" evidence="1">
    <location>
        <begin position="115"/>
        <end position="136"/>
    </location>
</feature>
<proteinExistence type="predicted"/>
<evidence type="ECO:0000256" key="1">
    <source>
        <dbReference type="SAM" id="MobiDB-lite"/>
    </source>
</evidence>
<name>A0A8J6L5R1_TENMO</name>
<feature type="region of interest" description="Disordered" evidence="1">
    <location>
        <begin position="174"/>
        <end position="212"/>
    </location>
</feature>
<evidence type="ECO:0000313" key="3">
    <source>
        <dbReference type="Proteomes" id="UP000719412"/>
    </source>
</evidence>
<dbReference type="AlphaFoldDB" id="A0A8J6L5R1"/>
<feature type="compositionally biased region" description="Polar residues" evidence="1">
    <location>
        <begin position="183"/>
        <end position="198"/>
    </location>
</feature>
<evidence type="ECO:0000313" key="2">
    <source>
        <dbReference type="EMBL" id="KAH0811854.1"/>
    </source>
</evidence>
<sequence>MIEMKGDSVGENWLYISCMHQSPSRFDSVIAWEVGTGRDDGTLDTSECNNVSEAKVKGPIKLTGEKTGWRPFRDRNRKRRRRINFGTSVASDQQDSPFQDYISVSINIPSRLSIFSTPTTPSSRSTSTTQFSSRTTSWRHPSVKPNQGGSEPRLRRSYVGGYHTHSDELLLSTLEPPSAPLNHATSSKPERGVTSTRNIAPCAVQRPGKPPL</sequence>
<accession>A0A8J6L5R1</accession>
<comment type="caution">
    <text evidence="2">The sequence shown here is derived from an EMBL/GenBank/DDBJ whole genome shotgun (WGS) entry which is preliminary data.</text>
</comment>
<reference evidence="2" key="1">
    <citation type="journal article" date="2020" name="J Insects Food Feed">
        <title>The yellow mealworm (Tenebrio molitor) genome: a resource for the emerging insects as food and feed industry.</title>
        <authorList>
            <person name="Eriksson T."/>
            <person name="Andere A."/>
            <person name="Kelstrup H."/>
            <person name="Emery V."/>
            <person name="Picard C."/>
        </authorList>
    </citation>
    <scope>NUCLEOTIDE SEQUENCE</scope>
    <source>
        <strain evidence="2">Stoneville</strain>
        <tissue evidence="2">Whole head</tissue>
    </source>
</reference>
<gene>
    <name evidence="2" type="ORF">GEV33_010937</name>
</gene>
<dbReference type="EMBL" id="JABDTM020026497">
    <property type="protein sequence ID" value="KAH0811854.1"/>
    <property type="molecule type" value="Genomic_DNA"/>
</dbReference>